<dbReference type="WBParaSite" id="jg21486">
    <property type="protein sequence ID" value="jg21486"/>
    <property type="gene ID" value="jg21486"/>
</dbReference>
<accession>A0A915DPB3</accession>
<evidence type="ECO:0000313" key="3">
    <source>
        <dbReference type="Proteomes" id="UP000887574"/>
    </source>
</evidence>
<evidence type="ECO:0000313" key="4">
    <source>
        <dbReference type="WBParaSite" id="jg21486"/>
    </source>
</evidence>
<sequence>MEVMASKRPEGSQEPEVTQVPEVIQVPEVTIAPIVAEIGNVSGVMEVVQNAPLIVPLTKSEMIRKVVEFTNCSELVAKAALYESDNNSDEAINSILDRPATPNSPNKVQDNHSRAMANYDEAGPSTSTAKSATVAKLREMFTPKIVQGKELTKNFLDEFMLDRIVQDYLAEKDDAQELTNYFDFGWNRDFRNMAADPPLKGGKLYTKPYGCMRYSISVVGKYPPNDNWLGGNGVPNEEEWPVAYHGTKEINVLDILVNGFKLEKGKRFAYGKGIYCTPDPRTALGYANDFQFQDKNFKLILQCRVDPTKLKIVANGQNVNGLGQYWTIPDGSCIRPYAICVYDQQAATLAITGTSLVPTAPLTAKQIAKLNSNYGLPSAPPPLNSINNTLFGLNNLQLPQPNVGSFLNTQFGFPITSSANNSSGFQQSQISFPMPDASNSQMYQSTYQQPAYYVQPVPPTNALDIYLQKQPQNHPTTPGLAQPSDLVNGAPPLHPTNTSWPTQAQYDAHQPGTSWDSFDQAAANKTSFWPSATKPSAQQNWSASDQVLAYGGPNQQSGSFQPTQASTSAIGAPLTPWYDPVSVPGNGAQPQGPATPWNHQAQNLANPIQAQLPSTSSAALPQRPFPAKKTRKRKSNEEDSNPKNAKR</sequence>
<organism evidence="3 4">
    <name type="scientific">Ditylenchus dipsaci</name>
    <dbReference type="NCBI Taxonomy" id="166011"/>
    <lineage>
        <taxon>Eukaryota</taxon>
        <taxon>Metazoa</taxon>
        <taxon>Ecdysozoa</taxon>
        <taxon>Nematoda</taxon>
        <taxon>Chromadorea</taxon>
        <taxon>Rhabditida</taxon>
        <taxon>Tylenchina</taxon>
        <taxon>Tylenchomorpha</taxon>
        <taxon>Sphaerularioidea</taxon>
        <taxon>Anguinidae</taxon>
        <taxon>Anguininae</taxon>
        <taxon>Ditylenchus</taxon>
    </lineage>
</organism>
<dbReference type="AlphaFoldDB" id="A0A915DPB3"/>
<dbReference type="PANTHER" id="PTHR36649">
    <property type="entry name" value="UBIQUITIN-LIKE DOMAIN-CONTAINING PROTEIN"/>
    <property type="match status" value="1"/>
</dbReference>
<evidence type="ECO:0000259" key="2">
    <source>
        <dbReference type="Pfam" id="PF00644"/>
    </source>
</evidence>
<reference evidence="4" key="1">
    <citation type="submission" date="2022-11" db="UniProtKB">
        <authorList>
            <consortium name="WormBaseParasite"/>
        </authorList>
    </citation>
    <scope>IDENTIFICATION</scope>
</reference>
<feature type="compositionally biased region" description="Polar residues" evidence="1">
    <location>
        <begin position="553"/>
        <end position="569"/>
    </location>
</feature>
<proteinExistence type="predicted"/>
<dbReference type="Pfam" id="PF00644">
    <property type="entry name" value="PARP"/>
    <property type="match status" value="1"/>
</dbReference>
<feature type="compositionally biased region" description="Polar residues" evidence="1">
    <location>
        <begin position="597"/>
        <end position="619"/>
    </location>
</feature>
<dbReference type="PANTHER" id="PTHR36649:SF28">
    <property type="entry name" value="UBIQUITIN-LIKE DOMAIN-CONTAINING PROTEIN"/>
    <property type="match status" value="1"/>
</dbReference>
<dbReference type="InterPro" id="IPR012317">
    <property type="entry name" value="Poly(ADP-ribose)pol_cat_dom"/>
</dbReference>
<dbReference type="InterPro" id="IPR009060">
    <property type="entry name" value="UBA-like_sf"/>
</dbReference>
<feature type="domain" description="PARP catalytic" evidence="2">
    <location>
        <begin position="242"/>
        <end position="305"/>
    </location>
</feature>
<feature type="region of interest" description="Disordered" evidence="1">
    <location>
        <begin position="470"/>
        <end position="517"/>
    </location>
</feature>
<protein>
    <submittedName>
        <fullName evidence="4">PARP catalytic domain-containing protein</fullName>
    </submittedName>
</protein>
<keyword evidence="3" id="KW-1185">Reference proteome</keyword>
<evidence type="ECO:0000256" key="1">
    <source>
        <dbReference type="SAM" id="MobiDB-lite"/>
    </source>
</evidence>
<dbReference type="Gene3D" id="1.10.8.10">
    <property type="entry name" value="DNA helicase RuvA subunit, C-terminal domain"/>
    <property type="match status" value="1"/>
</dbReference>
<dbReference type="SUPFAM" id="SSF56399">
    <property type="entry name" value="ADP-ribosylation"/>
    <property type="match status" value="1"/>
</dbReference>
<dbReference type="SUPFAM" id="SSF46934">
    <property type="entry name" value="UBA-like"/>
    <property type="match status" value="1"/>
</dbReference>
<name>A0A915DPB3_9BILA</name>
<feature type="region of interest" description="Disordered" evidence="1">
    <location>
        <begin position="548"/>
        <end position="647"/>
    </location>
</feature>
<feature type="compositionally biased region" description="Polar residues" evidence="1">
    <location>
        <begin position="495"/>
        <end position="517"/>
    </location>
</feature>
<dbReference type="Proteomes" id="UP000887574">
    <property type="component" value="Unplaced"/>
</dbReference>
<dbReference type="GO" id="GO:0003950">
    <property type="term" value="F:NAD+ poly-ADP-ribosyltransferase activity"/>
    <property type="evidence" value="ECO:0007669"/>
    <property type="project" value="InterPro"/>
</dbReference>
<dbReference type="Gene3D" id="3.90.228.10">
    <property type="match status" value="1"/>
</dbReference>